<dbReference type="InterPro" id="IPR056599">
    <property type="entry name" value="AAA_lid_fung"/>
</dbReference>
<dbReference type="OrthoDB" id="10042665at2759"/>
<dbReference type="Pfam" id="PF23232">
    <property type="entry name" value="AAA_lid_13"/>
    <property type="match status" value="1"/>
</dbReference>
<comment type="caution">
    <text evidence="3">The sequence shown here is derived from an EMBL/GenBank/DDBJ whole genome shotgun (WGS) entry which is preliminary data.</text>
</comment>
<dbReference type="STRING" id="452589.G9NRK3"/>
<dbReference type="InterPro" id="IPR003593">
    <property type="entry name" value="AAA+_ATPase"/>
</dbReference>
<keyword evidence="4" id="KW-1185">Reference proteome</keyword>
<dbReference type="InterPro" id="IPR054289">
    <property type="entry name" value="DUF7025"/>
</dbReference>
<dbReference type="PANTHER" id="PTHR46411">
    <property type="entry name" value="FAMILY ATPASE, PUTATIVE-RELATED"/>
    <property type="match status" value="1"/>
</dbReference>
<feature type="compositionally biased region" description="Basic and acidic residues" evidence="1">
    <location>
        <begin position="864"/>
        <end position="891"/>
    </location>
</feature>
<protein>
    <recommendedName>
        <fullName evidence="2">AAA+ ATPase domain-containing protein</fullName>
    </recommendedName>
</protein>
<dbReference type="OMA" id="IAMATHE"/>
<dbReference type="SUPFAM" id="SSF52540">
    <property type="entry name" value="P-loop containing nucleoside triphosphate hydrolases"/>
    <property type="match status" value="1"/>
</dbReference>
<dbReference type="Proteomes" id="UP000005426">
    <property type="component" value="Unassembled WGS sequence"/>
</dbReference>
<dbReference type="GO" id="GO:0016887">
    <property type="term" value="F:ATP hydrolysis activity"/>
    <property type="evidence" value="ECO:0007669"/>
    <property type="project" value="InterPro"/>
</dbReference>
<feature type="domain" description="AAA+ ATPase" evidence="2">
    <location>
        <begin position="612"/>
        <end position="738"/>
    </location>
</feature>
<dbReference type="CDD" id="cd19481">
    <property type="entry name" value="RecA-like_protease"/>
    <property type="match status" value="1"/>
</dbReference>
<dbReference type="GO" id="GO:0005524">
    <property type="term" value="F:ATP binding"/>
    <property type="evidence" value="ECO:0007669"/>
    <property type="project" value="InterPro"/>
</dbReference>
<reference evidence="3 4" key="1">
    <citation type="journal article" date="2011" name="Genome Biol.">
        <title>Comparative genome sequence analysis underscores mycoparasitism as the ancestral life style of Trichoderma.</title>
        <authorList>
            <person name="Kubicek C.P."/>
            <person name="Herrera-Estrella A."/>
            <person name="Seidl-Seiboth V."/>
            <person name="Martinez D.A."/>
            <person name="Druzhinina I.S."/>
            <person name="Thon M."/>
            <person name="Zeilinger S."/>
            <person name="Casas-Flores S."/>
            <person name="Horwitz B.A."/>
            <person name="Mukherjee P.K."/>
            <person name="Mukherjee M."/>
            <person name="Kredics L."/>
            <person name="Alcaraz L.D."/>
            <person name="Aerts A."/>
            <person name="Antal Z."/>
            <person name="Atanasova L."/>
            <person name="Cervantes-Badillo M.G."/>
            <person name="Challacombe J."/>
            <person name="Chertkov O."/>
            <person name="McCluskey K."/>
            <person name="Coulpier F."/>
            <person name="Deshpande N."/>
            <person name="von Doehren H."/>
            <person name="Ebbole D.J."/>
            <person name="Esquivel-Naranjo E.U."/>
            <person name="Fekete E."/>
            <person name="Flipphi M."/>
            <person name="Glaser F."/>
            <person name="Gomez-Rodriguez E.Y."/>
            <person name="Gruber S."/>
            <person name="Han C."/>
            <person name="Henrissat B."/>
            <person name="Hermosa R."/>
            <person name="Hernandez-Onate M."/>
            <person name="Karaffa L."/>
            <person name="Kosti I."/>
            <person name="Le Crom S."/>
            <person name="Lindquist E."/>
            <person name="Lucas S."/>
            <person name="Luebeck M."/>
            <person name="Luebeck P.S."/>
            <person name="Margeot A."/>
            <person name="Metz B."/>
            <person name="Misra M."/>
            <person name="Nevalainen H."/>
            <person name="Omann M."/>
            <person name="Packer N."/>
            <person name="Perrone G."/>
            <person name="Uresti-Rivera E.E."/>
            <person name="Salamov A."/>
            <person name="Schmoll M."/>
            <person name="Seiboth B."/>
            <person name="Shapiro H."/>
            <person name="Sukno S."/>
            <person name="Tamayo-Ramos J.A."/>
            <person name="Tisch D."/>
            <person name="Wiest A."/>
            <person name="Wilkinson H.H."/>
            <person name="Zhang M."/>
            <person name="Coutinho P.M."/>
            <person name="Kenerley C.M."/>
            <person name="Monte E."/>
            <person name="Baker S.E."/>
            <person name="Grigoriev I.V."/>
        </authorList>
    </citation>
    <scope>NUCLEOTIDE SEQUENCE [LARGE SCALE GENOMIC DNA]</scope>
    <source>
        <strain evidence="4">ATCC 20476 / IMI 206040</strain>
    </source>
</reference>
<evidence type="ECO:0000313" key="4">
    <source>
        <dbReference type="Proteomes" id="UP000005426"/>
    </source>
</evidence>
<dbReference type="Pfam" id="PF00004">
    <property type="entry name" value="AAA"/>
    <property type="match status" value="1"/>
</dbReference>
<dbReference type="PANTHER" id="PTHR46411:SF3">
    <property type="entry name" value="AAA+ ATPASE DOMAIN-CONTAINING PROTEIN"/>
    <property type="match status" value="1"/>
</dbReference>
<proteinExistence type="predicted"/>
<name>G9NRK3_HYPAI</name>
<evidence type="ECO:0000313" key="3">
    <source>
        <dbReference type="EMBL" id="EHK46636.1"/>
    </source>
</evidence>
<feature type="compositionally biased region" description="Basic and acidic residues" evidence="1">
    <location>
        <begin position="1"/>
        <end position="24"/>
    </location>
</feature>
<dbReference type="Pfam" id="PF22942">
    <property type="entry name" value="DUF7025"/>
    <property type="match status" value="1"/>
</dbReference>
<dbReference type="InterPro" id="IPR027417">
    <property type="entry name" value="P-loop_NTPase"/>
</dbReference>
<dbReference type="Gene3D" id="3.40.50.300">
    <property type="entry name" value="P-loop containing nucleotide triphosphate hydrolases"/>
    <property type="match status" value="1"/>
</dbReference>
<dbReference type="InterPro" id="IPR003959">
    <property type="entry name" value="ATPase_AAA_core"/>
</dbReference>
<dbReference type="SMART" id="SM00382">
    <property type="entry name" value="AAA"/>
    <property type="match status" value="1"/>
</dbReference>
<organism evidence="3 4">
    <name type="scientific">Hypocrea atroviridis (strain ATCC 20476 / IMI 206040)</name>
    <name type="common">Trichoderma atroviride</name>
    <dbReference type="NCBI Taxonomy" id="452589"/>
    <lineage>
        <taxon>Eukaryota</taxon>
        <taxon>Fungi</taxon>
        <taxon>Dikarya</taxon>
        <taxon>Ascomycota</taxon>
        <taxon>Pezizomycotina</taxon>
        <taxon>Sordariomycetes</taxon>
        <taxon>Hypocreomycetidae</taxon>
        <taxon>Hypocreales</taxon>
        <taxon>Hypocreaceae</taxon>
        <taxon>Trichoderma</taxon>
    </lineage>
</organism>
<dbReference type="AlphaFoldDB" id="G9NRK3"/>
<evidence type="ECO:0000256" key="1">
    <source>
        <dbReference type="SAM" id="MobiDB-lite"/>
    </source>
</evidence>
<dbReference type="EMBL" id="ABDG02000022">
    <property type="protein sequence ID" value="EHK46636.1"/>
    <property type="molecule type" value="Genomic_DNA"/>
</dbReference>
<feature type="region of interest" description="Disordered" evidence="1">
    <location>
        <begin position="1"/>
        <end position="37"/>
    </location>
</feature>
<dbReference type="eggNOG" id="KOG0742">
    <property type="taxonomic scope" value="Eukaryota"/>
</dbReference>
<sequence length="926" mass="106188">MKEETAATSEKKTRPLDTTKRDINDSPSDNDESSYTLWGESRGLGLSGLSVKQAQVKARKRILQSKAYAELLERRILTLEDKVRKLNKEPPPEEEEGSQEIKVIPQIRGLLWVEFNRSLQTNFKASQGEWTHCMEIDKGEKYIIEILTEQPRHNNFIVQASDATRDQLLDQLATSFEAHRIRIRSKLLLKVLKNITQCNTTLGPYEHRLLFFRPFKLLVTFNEQIKKKIQKLRVLHSEGKGITTGLVEGPQNDIDSEEALDQLQVLWDMMEKWLGNKLNLRFNLGHEVDKVTFGDLWYIFKPGDEVRTPGESRIQLYRVVKVTGGRDILSKDDPPSMHASSKLKDPGYSEGSFLIECFYIHFDGTQFGPVNRTFQIASFQGERKITSLPVIPLKCFPDQKNIKEKLRQRGKKFAELSNPKSTSHREYKGLTLDKNVEQVDSEVIIDFELAFIQKPETKPVLGLEGRLVSDDSREFADSAIMGTLCGRAGCCGNDAIFNDYIVDEHEYNTFREGNRALFDSVPVHSADLSDDQMILLPPQVYGFVLRTRRWATFDIDLLTNPTYGNEWDNLVINQDNKKMILALVENHERPRDTQTRTGGVLPSVDLIQGKGRGLIILLHGEPGVGKTSTAECVAAHTKRPLFPITCGDIGDKAETVERNLEKNFQLAHKWGCVMLLDEADIFLGARTGNDIERNAIVSGERTATPIQGILFLTTNRVGTMDRAFKSRIHVSLFYKKFNLKRTIAVWENNIERIKKEFNGQGKKIEIDSEEIMAFAKAHFKELHDTENLTVWNGRQSPITRQIRNAFQTAIAMATHEAKNPRTGSLEARPRLRERHFKEVAKIAEDFERYLVKATHLSDMDMAESRRERYDRYQQRSNRDREHGRRRRDESKNRKRNHHESRDYSDSDSSGSSRKKTKNHDNTSDSD</sequence>
<gene>
    <name evidence="3" type="ORF">TRIATDRAFT_218763</name>
</gene>
<accession>G9NRK3</accession>
<feature type="region of interest" description="Disordered" evidence="1">
    <location>
        <begin position="864"/>
        <end position="926"/>
    </location>
</feature>
<dbReference type="HOGENOM" id="CLU_004471_2_7_1"/>
<evidence type="ECO:0000259" key="2">
    <source>
        <dbReference type="SMART" id="SM00382"/>
    </source>
</evidence>